<sequence length="542" mass="62858">MGPRGTSLLERIVSHVIELKITDKIELFLIFKNKHLGSGCHDPKISQHIKINTVASQVTMYFGQEMGDCDPIYEGPNLYEWYFENKSQNVDKGDYLSRKDLGEYLNHFYREQKKRMIDNNIVFHEKNEEAIDIVECENGVKIYTTQNEYLVCKCVLCNGHQTFEQSQYEYFKDISKIGELSRKTDKFSIAIQGMGLTAFDIISELTEGAGGIFQDIDNGKLKYIPSGKEPQIYLFSRSGVFLSGRAYNSDTEYIYTPRFFTKEAVDLLKKNNAKLDFRSNILPLVVKELEFAYKDRGGEGELDIDKFFAPERNLNTSSPKEFRDSFMDYLRWDIQQCRLGKFNSPYKFCQDIIRDIRDVLRYAVEYKGLTRESYQDFISAWQSIFNKICVGPPYMRLQQLEALIEAGVCSIEYAKYPKINKGDKYMLYSTYDRENNEVEVDSLIKARIPSLNYRNSKDLLISNISKRYKLFRYGDFFHGGLEIDKTHRIKTESGKVCENIYGLGLITEGSKYFTLVLGRPNMISTFLYDNNKVASHLLGSFI</sequence>
<dbReference type="PANTHER" id="PTHR40254">
    <property type="entry name" value="BLR0577 PROTEIN"/>
    <property type="match status" value="1"/>
</dbReference>
<protein>
    <recommendedName>
        <fullName evidence="1">FAD-dependent urate hydroxylase HpyO/Asp monooxygenase CreE-like FAD/NAD(P)-binding domain-containing protein</fullName>
    </recommendedName>
</protein>
<dbReference type="InterPro" id="IPR052189">
    <property type="entry name" value="L-asp_N-monooxygenase_NS-form"/>
</dbReference>
<reference evidence="2 3" key="1">
    <citation type="submission" date="2014-03" db="EMBL/GenBank/DDBJ databases">
        <title>complete genome sequence of Flavobacteriaceae bacterium JBKA-6.</title>
        <authorList>
            <person name="Takano T."/>
            <person name="Nakamura Y."/>
            <person name="Takuma S."/>
            <person name="Yasuike M."/>
            <person name="Matsuyama T."/>
            <person name="Sakai T."/>
            <person name="Fujiwara A."/>
            <person name="Kimoto K."/>
            <person name="Fukuda Y."/>
            <person name="Kondo H."/>
            <person name="Hirono I."/>
            <person name="Nakayasu C."/>
        </authorList>
    </citation>
    <scope>NUCLEOTIDE SEQUENCE [LARGE SCALE GENOMIC DNA]</scope>
    <source>
        <strain evidence="2 3">JBKA-6</strain>
    </source>
</reference>
<dbReference type="PANTHER" id="PTHR40254:SF1">
    <property type="entry name" value="BLR0577 PROTEIN"/>
    <property type="match status" value="1"/>
</dbReference>
<dbReference type="Proteomes" id="UP000243197">
    <property type="component" value="Chromosome"/>
</dbReference>
<organism evidence="2 3">
    <name type="scientific">Ichthyobacterium seriolicida</name>
    <dbReference type="NCBI Taxonomy" id="242600"/>
    <lineage>
        <taxon>Bacteria</taxon>
        <taxon>Pseudomonadati</taxon>
        <taxon>Bacteroidota</taxon>
        <taxon>Flavobacteriia</taxon>
        <taxon>Flavobacteriales</taxon>
        <taxon>Ichthyobacteriaceae</taxon>
        <taxon>Ichthyobacterium</taxon>
    </lineage>
</organism>
<proteinExistence type="predicted"/>
<gene>
    <name evidence="2" type="ORF">JBKA6_0572</name>
</gene>
<evidence type="ECO:0000259" key="1">
    <source>
        <dbReference type="Pfam" id="PF13454"/>
    </source>
</evidence>
<evidence type="ECO:0000313" key="2">
    <source>
        <dbReference type="EMBL" id="BAV94585.1"/>
    </source>
</evidence>
<dbReference type="KEGG" id="ise:JBKA6_0572"/>
<dbReference type="Pfam" id="PF13454">
    <property type="entry name" value="NAD_binding_9"/>
    <property type="match status" value="1"/>
</dbReference>
<evidence type="ECO:0000313" key="3">
    <source>
        <dbReference type="Proteomes" id="UP000243197"/>
    </source>
</evidence>
<dbReference type="AlphaFoldDB" id="A0A1J1DXM6"/>
<accession>A0A1J1DXM6</accession>
<dbReference type="EMBL" id="AP014564">
    <property type="protein sequence ID" value="BAV94585.1"/>
    <property type="molecule type" value="Genomic_DNA"/>
</dbReference>
<name>A0A1J1DXM6_9FLAO</name>
<feature type="domain" description="FAD-dependent urate hydroxylase HpyO/Asp monooxygenase CreE-like FAD/NAD(P)-binding" evidence="1">
    <location>
        <begin position="1"/>
        <end position="161"/>
    </location>
</feature>
<keyword evidence="3" id="KW-1185">Reference proteome</keyword>
<dbReference type="InterPro" id="IPR038732">
    <property type="entry name" value="HpyO/CreE_NAD-binding"/>
</dbReference>